<evidence type="ECO:0000313" key="3">
    <source>
        <dbReference type="EMBL" id="MBH9579521.1"/>
    </source>
</evidence>
<dbReference type="EMBL" id="JAEDAK010000024">
    <property type="protein sequence ID" value="MBH9579521.1"/>
    <property type="molecule type" value="Genomic_DNA"/>
</dbReference>
<proteinExistence type="predicted"/>
<evidence type="ECO:0008006" key="5">
    <source>
        <dbReference type="Google" id="ProtNLM"/>
    </source>
</evidence>
<name>A0A931J782_9BURK</name>
<feature type="chain" id="PRO_5036934682" description="Lipoprotein" evidence="2">
    <location>
        <begin position="22"/>
        <end position="129"/>
    </location>
</feature>
<evidence type="ECO:0000313" key="4">
    <source>
        <dbReference type="Proteomes" id="UP000613266"/>
    </source>
</evidence>
<feature type="compositionally biased region" description="Basic residues" evidence="1">
    <location>
        <begin position="117"/>
        <end position="129"/>
    </location>
</feature>
<sequence>MKRFSLALLLGLTGFIGSSQAADVGVSISVSQPGVYGRIDIGRFPQPVLVQPQPVVIHTPRVAVQPVYLWVPPGHQKNWRKHCHRYQACGVPVYFVQEGWYREHVMVTEPAHDHHPGKGHGKGRGKGHD</sequence>
<dbReference type="RefSeq" id="WP_198113469.1">
    <property type="nucleotide sequence ID" value="NZ_JAEDAK010000024.1"/>
</dbReference>
<evidence type="ECO:0000256" key="1">
    <source>
        <dbReference type="SAM" id="MobiDB-lite"/>
    </source>
</evidence>
<dbReference type="AlphaFoldDB" id="A0A931J782"/>
<keyword evidence="4" id="KW-1185">Reference proteome</keyword>
<dbReference type="Proteomes" id="UP000613266">
    <property type="component" value="Unassembled WGS sequence"/>
</dbReference>
<organism evidence="3 4">
    <name type="scientific">Inhella proteolytica</name>
    <dbReference type="NCBI Taxonomy" id="2795029"/>
    <lineage>
        <taxon>Bacteria</taxon>
        <taxon>Pseudomonadati</taxon>
        <taxon>Pseudomonadota</taxon>
        <taxon>Betaproteobacteria</taxon>
        <taxon>Burkholderiales</taxon>
        <taxon>Sphaerotilaceae</taxon>
        <taxon>Inhella</taxon>
    </lineage>
</organism>
<reference evidence="3" key="1">
    <citation type="submission" date="2020-12" db="EMBL/GenBank/DDBJ databases">
        <title>The genome sequence of Inhella sp. 1Y17.</title>
        <authorList>
            <person name="Liu Y."/>
        </authorList>
    </citation>
    <scope>NUCLEOTIDE SEQUENCE</scope>
    <source>
        <strain evidence="3">1Y17</strain>
    </source>
</reference>
<accession>A0A931J782</accession>
<evidence type="ECO:0000256" key="2">
    <source>
        <dbReference type="SAM" id="SignalP"/>
    </source>
</evidence>
<keyword evidence="2" id="KW-0732">Signal</keyword>
<feature type="region of interest" description="Disordered" evidence="1">
    <location>
        <begin position="110"/>
        <end position="129"/>
    </location>
</feature>
<protein>
    <recommendedName>
        <fullName evidence="5">Lipoprotein</fullName>
    </recommendedName>
</protein>
<gene>
    <name evidence="3" type="ORF">I7X39_21700</name>
</gene>
<comment type="caution">
    <text evidence="3">The sequence shown here is derived from an EMBL/GenBank/DDBJ whole genome shotgun (WGS) entry which is preliminary data.</text>
</comment>
<feature type="signal peptide" evidence="2">
    <location>
        <begin position="1"/>
        <end position="21"/>
    </location>
</feature>